<dbReference type="Proteomes" id="UP000595917">
    <property type="component" value="Chromosome"/>
</dbReference>
<evidence type="ECO:0000313" key="3">
    <source>
        <dbReference type="Proteomes" id="UP000595917"/>
    </source>
</evidence>
<evidence type="ECO:0000313" key="2">
    <source>
        <dbReference type="EMBL" id="QQO10481.1"/>
    </source>
</evidence>
<gene>
    <name evidence="2" type="ORF">JFL75_06080</name>
</gene>
<dbReference type="KEGG" id="bhc:JFL75_06080"/>
<protein>
    <recommendedName>
        <fullName evidence="4">DUF4129 domain-containing protein</fullName>
    </recommendedName>
</protein>
<feature type="transmembrane region" description="Helical" evidence="1">
    <location>
        <begin position="347"/>
        <end position="366"/>
    </location>
</feature>
<dbReference type="AlphaFoldDB" id="A0A7T7XQ86"/>
<keyword evidence="1" id="KW-1133">Transmembrane helix</keyword>
<keyword evidence="1" id="KW-0472">Membrane</keyword>
<keyword evidence="1" id="KW-0812">Transmembrane</keyword>
<dbReference type="RefSeq" id="WP_215627785.1">
    <property type="nucleotide sequence ID" value="NZ_CP067089.2"/>
</dbReference>
<name>A0A7T7XQ86_9SPIR</name>
<evidence type="ECO:0000256" key="1">
    <source>
        <dbReference type="SAM" id="Phobius"/>
    </source>
</evidence>
<reference evidence="2" key="1">
    <citation type="submission" date="2021-01" db="EMBL/GenBank/DDBJ databases">
        <title>Description of Breznakiella homolactica.</title>
        <authorList>
            <person name="Song Y."/>
            <person name="Brune A."/>
        </authorList>
    </citation>
    <scope>NUCLEOTIDE SEQUENCE</scope>
    <source>
        <strain evidence="2">RmG30</strain>
    </source>
</reference>
<accession>A0A7T7XQ86</accession>
<feature type="transmembrane region" description="Helical" evidence="1">
    <location>
        <begin position="146"/>
        <end position="176"/>
    </location>
</feature>
<proteinExistence type="predicted"/>
<keyword evidence="3" id="KW-1185">Reference proteome</keyword>
<feature type="transmembrane region" description="Helical" evidence="1">
    <location>
        <begin position="196"/>
        <end position="222"/>
    </location>
</feature>
<feature type="transmembrane region" description="Helical" evidence="1">
    <location>
        <begin position="31"/>
        <end position="52"/>
    </location>
</feature>
<organism evidence="2 3">
    <name type="scientific">Breznakiella homolactica</name>
    <dbReference type="NCBI Taxonomy" id="2798577"/>
    <lineage>
        <taxon>Bacteria</taxon>
        <taxon>Pseudomonadati</taxon>
        <taxon>Spirochaetota</taxon>
        <taxon>Spirochaetia</taxon>
        <taxon>Spirochaetales</taxon>
        <taxon>Breznakiellaceae</taxon>
        <taxon>Breznakiella</taxon>
    </lineage>
</organism>
<evidence type="ECO:0008006" key="4">
    <source>
        <dbReference type="Google" id="ProtNLM"/>
    </source>
</evidence>
<sequence>MTEPGINFFRLRQRSSWEAADSGLLLWRNGLGLFALLLGIPLIILAAAAYAMPDWTKPWIFIALWWLKPLFDRPVLHSISVRFFNPSASLKHIMKGYFRSLVTALPGDLLWRRFSLWRSGRMPVRVLERQRGKKARQRIRILERGGLGFSVLVTLLGIVLETALLVGEIFFFIAVMDLTQAPSFSTIWESLDTYEILLISAMTVNLFIVETLYVCMGFGLYINSRLETEGWDIQLEFSSFARENKPASSGGIHPAVKSLAMVCILAAALLCSVPHLTAQENSGNPEALSAEAGAVPMDTLEEVLASPDFGGERKTWTIQLKDPPEQGESPDFDIPDWTEAIKRGFGYFIRTLLVAAIGAAVVYAAYRLYRYSKLRTGQPFRKTSRIAPDAGPDSPEALLEQARKYFDQGFLREAWASCVAAAEGTYEIQGGLTFPADATEYECLAMVTRSGAPGAEGFGTLIRVWVSFAYGGKAPAPESFEETLAFCSALQEQLRAGDSQGASHA</sequence>
<dbReference type="EMBL" id="CP067089">
    <property type="protein sequence ID" value="QQO10481.1"/>
    <property type="molecule type" value="Genomic_DNA"/>
</dbReference>